<comment type="pathway">
    <text evidence="11">Cell wall biogenesis; peptidoglycan biosynthesis.</text>
</comment>
<evidence type="ECO:0000313" key="14">
    <source>
        <dbReference type="Proteomes" id="UP000320225"/>
    </source>
</evidence>
<evidence type="ECO:0000256" key="3">
    <source>
        <dbReference type="ARBA" id="ARBA00022676"/>
    </source>
</evidence>
<comment type="function">
    <text evidence="11">Peptidoglycan polymerase that catalyzes glycan chain elongation from lipid-linked precursors.</text>
</comment>
<dbReference type="InterPro" id="IPR023346">
    <property type="entry name" value="Lysozyme-like_dom_sf"/>
</dbReference>
<dbReference type="Gene3D" id="1.10.3810.10">
    <property type="entry name" value="Biosynthetic peptidoglycan transglycosylase-like"/>
    <property type="match status" value="1"/>
</dbReference>
<organism evidence="13 14">
    <name type="scientific">Tepidimonas sediminis</name>
    <dbReference type="NCBI Taxonomy" id="2588941"/>
    <lineage>
        <taxon>Bacteria</taxon>
        <taxon>Pseudomonadati</taxon>
        <taxon>Pseudomonadota</taxon>
        <taxon>Betaproteobacteria</taxon>
        <taxon>Burkholderiales</taxon>
        <taxon>Tepidimonas</taxon>
    </lineage>
</organism>
<evidence type="ECO:0000256" key="11">
    <source>
        <dbReference type="HAMAP-Rule" id="MF_00766"/>
    </source>
</evidence>
<dbReference type="InterPro" id="IPR036950">
    <property type="entry name" value="PBP_transglycosylase"/>
</dbReference>
<dbReference type="GO" id="GO:0008360">
    <property type="term" value="P:regulation of cell shape"/>
    <property type="evidence" value="ECO:0007669"/>
    <property type="project" value="UniProtKB-KW"/>
</dbReference>
<dbReference type="PANTHER" id="PTHR30400">
    <property type="entry name" value="MONOFUNCTIONAL BIOSYNTHETIC PEPTIDOGLYCAN TRANSGLYCOSYLASE"/>
    <property type="match status" value="1"/>
</dbReference>
<evidence type="ECO:0000256" key="4">
    <source>
        <dbReference type="ARBA" id="ARBA00022679"/>
    </source>
</evidence>
<evidence type="ECO:0000259" key="12">
    <source>
        <dbReference type="Pfam" id="PF00912"/>
    </source>
</evidence>
<accession>A0A554WLP4</accession>
<dbReference type="SUPFAM" id="SSF53955">
    <property type="entry name" value="Lysozyme-like"/>
    <property type="match status" value="1"/>
</dbReference>
<evidence type="ECO:0000256" key="10">
    <source>
        <dbReference type="ARBA" id="ARBA00023316"/>
    </source>
</evidence>
<evidence type="ECO:0000256" key="7">
    <source>
        <dbReference type="ARBA" id="ARBA00022984"/>
    </source>
</evidence>
<dbReference type="EC" id="2.4.99.28" evidence="11"/>
<dbReference type="Proteomes" id="UP000320225">
    <property type="component" value="Unassembled WGS sequence"/>
</dbReference>
<keyword evidence="1 11" id="KW-1003">Cell membrane</keyword>
<evidence type="ECO:0000313" key="13">
    <source>
        <dbReference type="EMBL" id="TSE24476.1"/>
    </source>
</evidence>
<keyword evidence="5 11" id="KW-0812">Transmembrane</keyword>
<comment type="caution">
    <text evidence="13">The sequence shown here is derived from an EMBL/GenBank/DDBJ whole genome shotgun (WGS) entry which is preliminary data.</text>
</comment>
<keyword evidence="6 11" id="KW-0133">Cell shape</keyword>
<protein>
    <recommendedName>
        <fullName evidence="11">Biosynthetic peptidoglycan transglycosylase</fullName>
        <ecNumber evidence="11">2.4.99.28</ecNumber>
    </recommendedName>
    <alternativeName>
        <fullName evidence="11">Glycan polymerase</fullName>
    </alternativeName>
    <alternativeName>
        <fullName evidence="11">Peptidoglycan glycosyltransferase MtgA</fullName>
        <shortName evidence="11">PGT</shortName>
    </alternativeName>
</protein>
<keyword evidence="14" id="KW-1185">Reference proteome</keyword>
<dbReference type="GO" id="GO:0071555">
    <property type="term" value="P:cell wall organization"/>
    <property type="evidence" value="ECO:0007669"/>
    <property type="project" value="UniProtKB-KW"/>
</dbReference>
<gene>
    <name evidence="11 13" type="primary">mtgA</name>
    <name evidence="13" type="ORF">Tsedi_01912</name>
</gene>
<dbReference type="AlphaFoldDB" id="A0A554WLP4"/>
<dbReference type="PANTHER" id="PTHR30400:SF0">
    <property type="entry name" value="BIOSYNTHETIC PEPTIDOGLYCAN TRANSGLYCOSYLASE"/>
    <property type="match status" value="1"/>
</dbReference>
<dbReference type="GO" id="GO:0016763">
    <property type="term" value="F:pentosyltransferase activity"/>
    <property type="evidence" value="ECO:0007669"/>
    <property type="project" value="InterPro"/>
</dbReference>
<dbReference type="InterPro" id="IPR001264">
    <property type="entry name" value="Glyco_trans_51"/>
</dbReference>
<dbReference type="GO" id="GO:0009252">
    <property type="term" value="P:peptidoglycan biosynthetic process"/>
    <property type="evidence" value="ECO:0007669"/>
    <property type="project" value="UniProtKB-UniRule"/>
</dbReference>
<comment type="similarity">
    <text evidence="11">Belongs to the glycosyltransferase 51 family.</text>
</comment>
<dbReference type="GO" id="GO:0009274">
    <property type="term" value="C:peptidoglycan-based cell wall"/>
    <property type="evidence" value="ECO:0007669"/>
    <property type="project" value="InterPro"/>
</dbReference>
<sequence>MAPRPPAAPRRAGTAGRGALRWLAAWAGWTLLALLALQAGFALRVAMLAWSEAPSTAFQRSEAWRLLRAGALGRWRHEGVPAAAQGAQLPRAVIASEDAGFVEHFGVEWNAVRQAWARRQRLQQPGQRGDASGHVRPARLAGGSTITQQLAKNLLLSGERTLARKGQELLITWMLETLLDKRRILTVYLNSVEWGDGIFGAEAAAQHYLRKPAARLTAAEAARLAVLLPAPKRYGRRPDSAWVQARAQTILARMPAVRVP</sequence>
<comment type="catalytic activity">
    <reaction evidence="11">
        <text>[GlcNAc-(1-&gt;4)-Mur2Ac(oyl-L-Ala-gamma-D-Glu-L-Lys-D-Ala-D-Ala)](n)-di-trans,octa-cis-undecaprenyl diphosphate + beta-D-GlcNAc-(1-&gt;4)-Mur2Ac(oyl-L-Ala-gamma-D-Glu-L-Lys-D-Ala-D-Ala)-di-trans,octa-cis-undecaprenyl diphosphate = [GlcNAc-(1-&gt;4)-Mur2Ac(oyl-L-Ala-gamma-D-Glu-L-Lys-D-Ala-D-Ala)](n+1)-di-trans,octa-cis-undecaprenyl diphosphate + di-trans,octa-cis-undecaprenyl diphosphate + H(+)</text>
        <dbReference type="Rhea" id="RHEA:23708"/>
        <dbReference type="Rhea" id="RHEA-COMP:9602"/>
        <dbReference type="Rhea" id="RHEA-COMP:9603"/>
        <dbReference type="ChEBI" id="CHEBI:15378"/>
        <dbReference type="ChEBI" id="CHEBI:58405"/>
        <dbReference type="ChEBI" id="CHEBI:60033"/>
        <dbReference type="ChEBI" id="CHEBI:78435"/>
        <dbReference type="EC" id="2.4.99.28"/>
    </reaction>
</comment>
<keyword evidence="7 11" id="KW-0573">Peptidoglycan synthesis</keyword>
<proteinExistence type="inferred from homology"/>
<evidence type="ECO:0000256" key="6">
    <source>
        <dbReference type="ARBA" id="ARBA00022960"/>
    </source>
</evidence>
<dbReference type="GO" id="GO:0008955">
    <property type="term" value="F:peptidoglycan glycosyltransferase activity"/>
    <property type="evidence" value="ECO:0007669"/>
    <property type="project" value="UniProtKB-UniRule"/>
</dbReference>
<reference evidence="13 14" key="1">
    <citation type="submission" date="2019-07" db="EMBL/GenBank/DDBJ databases">
        <title>Tepidimonas sediminis YIM 72259 draft genome.</title>
        <authorList>
            <person name="Da Costa M.S."/>
            <person name="Froufe H.J.C."/>
            <person name="Egas C."/>
            <person name="Albuquerque L."/>
        </authorList>
    </citation>
    <scope>NUCLEOTIDE SEQUENCE [LARGE SCALE GENOMIC DNA]</scope>
    <source>
        <strain evidence="13 14">YIM 72259</strain>
    </source>
</reference>
<dbReference type="RefSeq" id="WP_143896050.1">
    <property type="nucleotide sequence ID" value="NZ_VJND01000012.1"/>
</dbReference>
<keyword evidence="2 11" id="KW-0997">Cell inner membrane</keyword>
<keyword evidence="8 11" id="KW-1133">Transmembrane helix</keyword>
<keyword evidence="4 11" id="KW-0808">Transferase</keyword>
<evidence type="ECO:0000256" key="9">
    <source>
        <dbReference type="ARBA" id="ARBA00023136"/>
    </source>
</evidence>
<evidence type="ECO:0000256" key="1">
    <source>
        <dbReference type="ARBA" id="ARBA00022475"/>
    </source>
</evidence>
<keyword evidence="3 11" id="KW-0328">Glycosyltransferase</keyword>
<dbReference type="EMBL" id="VJND01000012">
    <property type="protein sequence ID" value="TSE24476.1"/>
    <property type="molecule type" value="Genomic_DNA"/>
</dbReference>
<dbReference type="Pfam" id="PF00912">
    <property type="entry name" value="Transgly"/>
    <property type="match status" value="1"/>
</dbReference>
<evidence type="ECO:0000256" key="5">
    <source>
        <dbReference type="ARBA" id="ARBA00022692"/>
    </source>
</evidence>
<dbReference type="UniPathway" id="UPA00219"/>
<keyword evidence="9 11" id="KW-0472">Membrane</keyword>
<dbReference type="NCBIfam" id="TIGR02070">
    <property type="entry name" value="mono_pep_trsgly"/>
    <property type="match status" value="1"/>
</dbReference>
<keyword evidence="10 11" id="KW-0961">Cell wall biogenesis/degradation</keyword>
<dbReference type="InterPro" id="IPR011812">
    <property type="entry name" value="Pep_trsgly"/>
</dbReference>
<feature type="domain" description="Glycosyl transferase family 51" evidence="12">
    <location>
        <begin position="80"/>
        <end position="254"/>
    </location>
</feature>
<comment type="subcellular location">
    <subcellularLocation>
        <location evidence="11">Cell inner membrane</location>
        <topology evidence="11">Single-pass membrane protein</topology>
    </subcellularLocation>
</comment>
<dbReference type="HAMAP" id="MF_00766">
    <property type="entry name" value="PGT_MtgA"/>
    <property type="match status" value="1"/>
</dbReference>
<evidence type="ECO:0000256" key="2">
    <source>
        <dbReference type="ARBA" id="ARBA00022519"/>
    </source>
</evidence>
<evidence type="ECO:0000256" key="8">
    <source>
        <dbReference type="ARBA" id="ARBA00022989"/>
    </source>
</evidence>
<dbReference type="GO" id="GO:0005886">
    <property type="term" value="C:plasma membrane"/>
    <property type="evidence" value="ECO:0007669"/>
    <property type="project" value="UniProtKB-SubCell"/>
</dbReference>
<name>A0A554WLP4_9BURK</name>
<dbReference type="OrthoDB" id="9766909at2"/>